<dbReference type="AlphaFoldDB" id="A0AAD7FHH5"/>
<keyword evidence="2" id="KW-0472">Membrane</keyword>
<feature type="transmembrane region" description="Helical" evidence="2">
    <location>
        <begin position="16"/>
        <end position="37"/>
    </location>
</feature>
<sequence>MSSNEMPSQAIMTSPVFRYAVLVVLLIVVVMAAGVCYRTRLYRRQILAMHPGLPTVGLAGGTAHDWGPKPKLFDVFLRPPGSDIGAVVNEKRGAAEGEYSWEDVMPISLTRGGATPNLSSSLAQVSVMISMPSSRPLWLSAHTPLPDDDENDLPHIEFGLADLPLLLPDTKSSTGAHESQEAAKSSV</sequence>
<reference evidence="3" key="1">
    <citation type="submission" date="2023-03" db="EMBL/GenBank/DDBJ databases">
        <title>Massive genome expansion in bonnet fungi (Mycena s.s.) driven by repeated elements and novel gene families across ecological guilds.</title>
        <authorList>
            <consortium name="Lawrence Berkeley National Laboratory"/>
            <person name="Harder C.B."/>
            <person name="Miyauchi S."/>
            <person name="Viragh M."/>
            <person name="Kuo A."/>
            <person name="Thoen E."/>
            <person name="Andreopoulos B."/>
            <person name="Lu D."/>
            <person name="Skrede I."/>
            <person name="Drula E."/>
            <person name="Henrissat B."/>
            <person name="Morin E."/>
            <person name="Kohler A."/>
            <person name="Barry K."/>
            <person name="LaButti K."/>
            <person name="Morin E."/>
            <person name="Salamov A."/>
            <person name="Lipzen A."/>
            <person name="Mereny Z."/>
            <person name="Hegedus B."/>
            <person name="Baldrian P."/>
            <person name="Stursova M."/>
            <person name="Weitz H."/>
            <person name="Taylor A."/>
            <person name="Grigoriev I.V."/>
            <person name="Nagy L.G."/>
            <person name="Martin F."/>
            <person name="Kauserud H."/>
        </authorList>
    </citation>
    <scope>NUCLEOTIDE SEQUENCE</scope>
    <source>
        <strain evidence="3">9284</strain>
    </source>
</reference>
<comment type="caution">
    <text evidence="3">The sequence shown here is derived from an EMBL/GenBank/DDBJ whole genome shotgun (WGS) entry which is preliminary data.</text>
</comment>
<protein>
    <submittedName>
        <fullName evidence="3">Uncharacterized protein</fullName>
    </submittedName>
</protein>
<evidence type="ECO:0000256" key="1">
    <source>
        <dbReference type="SAM" id="MobiDB-lite"/>
    </source>
</evidence>
<dbReference type="Proteomes" id="UP001221142">
    <property type="component" value="Unassembled WGS sequence"/>
</dbReference>
<name>A0AAD7FHH5_9AGAR</name>
<accession>A0AAD7FHH5</accession>
<evidence type="ECO:0000256" key="2">
    <source>
        <dbReference type="SAM" id="Phobius"/>
    </source>
</evidence>
<keyword evidence="2" id="KW-0812">Transmembrane</keyword>
<feature type="region of interest" description="Disordered" evidence="1">
    <location>
        <begin position="167"/>
        <end position="187"/>
    </location>
</feature>
<organism evidence="3 4">
    <name type="scientific">Roridomyces roridus</name>
    <dbReference type="NCBI Taxonomy" id="1738132"/>
    <lineage>
        <taxon>Eukaryota</taxon>
        <taxon>Fungi</taxon>
        <taxon>Dikarya</taxon>
        <taxon>Basidiomycota</taxon>
        <taxon>Agaricomycotina</taxon>
        <taxon>Agaricomycetes</taxon>
        <taxon>Agaricomycetidae</taxon>
        <taxon>Agaricales</taxon>
        <taxon>Marasmiineae</taxon>
        <taxon>Mycenaceae</taxon>
        <taxon>Roridomyces</taxon>
    </lineage>
</organism>
<feature type="compositionally biased region" description="Polar residues" evidence="1">
    <location>
        <begin position="170"/>
        <end position="187"/>
    </location>
</feature>
<evidence type="ECO:0000313" key="3">
    <source>
        <dbReference type="EMBL" id="KAJ7620268.1"/>
    </source>
</evidence>
<evidence type="ECO:0000313" key="4">
    <source>
        <dbReference type="Proteomes" id="UP001221142"/>
    </source>
</evidence>
<gene>
    <name evidence="3" type="ORF">FB45DRAFT_929850</name>
</gene>
<dbReference type="EMBL" id="JARKIF010000017">
    <property type="protein sequence ID" value="KAJ7620268.1"/>
    <property type="molecule type" value="Genomic_DNA"/>
</dbReference>
<keyword evidence="4" id="KW-1185">Reference proteome</keyword>
<keyword evidence="2" id="KW-1133">Transmembrane helix</keyword>
<proteinExistence type="predicted"/>